<evidence type="ECO:0008006" key="3">
    <source>
        <dbReference type="Google" id="ProtNLM"/>
    </source>
</evidence>
<accession>A0A9X8WRR8</accession>
<dbReference type="PROSITE" id="PS51257">
    <property type="entry name" value="PROKAR_LIPOPROTEIN"/>
    <property type="match status" value="1"/>
</dbReference>
<organism evidence="1 2">
    <name type="scientific">Clostridioides difficile</name>
    <name type="common">Peptoclostridium difficile</name>
    <dbReference type="NCBI Taxonomy" id="1496"/>
    <lineage>
        <taxon>Bacteria</taxon>
        <taxon>Bacillati</taxon>
        <taxon>Bacillota</taxon>
        <taxon>Clostridia</taxon>
        <taxon>Peptostreptococcales</taxon>
        <taxon>Peptostreptococcaceae</taxon>
        <taxon>Clostridioides</taxon>
    </lineage>
</organism>
<comment type="caution">
    <text evidence="1">The sequence shown here is derived from an EMBL/GenBank/DDBJ whole genome shotgun (WGS) entry which is preliminary data.</text>
</comment>
<dbReference type="Proteomes" id="UP000189137">
    <property type="component" value="Unassembled WGS sequence"/>
</dbReference>
<proteinExistence type="predicted"/>
<sequence>MKKILLIGALGTMLIGMSGCTGIQSSMKDAESDVSGLNRVLNVYSDNGEVLKTYTSKSMRVKDGDGGTITLDFDGKRVIICNAHVVIEENQSNK</sequence>
<gene>
    <name evidence="1" type="ORF">SAMEA3375112_03333</name>
</gene>
<protein>
    <recommendedName>
        <fullName evidence="3">Lipoprotein</fullName>
    </recommendedName>
</protein>
<dbReference type="RefSeq" id="WP_021402162.1">
    <property type="nucleotide sequence ID" value="NZ_CP149699.1"/>
</dbReference>
<dbReference type="EMBL" id="FUPS01000014">
    <property type="protein sequence ID" value="SJS98400.1"/>
    <property type="molecule type" value="Genomic_DNA"/>
</dbReference>
<evidence type="ECO:0000313" key="1">
    <source>
        <dbReference type="EMBL" id="SJS98400.1"/>
    </source>
</evidence>
<dbReference type="AlphaFoldDB" id="A0A9X8WRR8"/>
<name>A0A9X8WRR8_CLODI</name>
<reference evidence="1 2" key="1">
    <citation type="submission" date="2017-02" db="EMBL/GenBank/DDBJ databases">
        <authorList>
            <consortium name="Pathogen Informatics"/>
        </authorList>
    </citation>
    <scope>NUCLEOTIDE SEQUENCE [LARGE SCALE GENOMIC DNA]</scope>
    <source>
        <strain evidence="1 2">VRECD0157</strain>
    </source>
</reference>
<evidence type="ECO:0000313" key="2">
    <source>
        <dbReference type="Proteomes" id="UP000189137"/>
    </source>
</evidence>